<dbReference type="GO" id="GO:0030975">
    <property type="term" value="F:thiamine binding"/>
    <property type="evidence" value="ECO:0007669"/>
    <property type="project" value="TreeGrafter"/>
</dbReference>
<dbReference type="EMBL" id="SMAA01000013">
    <property type="protein sequence ID" value="TCS77772.1"/>
    <property type="molecule type" value="Genomic_DNA"/>
</dbReference>
<dbReference type="Pfam" id="PF13343">
    <property type="entry name" value="SBP_bac_6"/>
    <property type="match status" value="1"/>
</dbReference>
<dbReference type="Gene3D" id="1.10.3910.10">
    <property type="entry name" value="SP0561-like"/>
    <property type="match status" value="1"/>
</dbReference>
<dbReference type="PANTHER" id="PTHR30006">
    <property type="entry name" value="THIAMINE-BINDING PERIPLASMIC PROTEIN-RELATED"/>
    <property type="match status" value="1"/>
</dbReference>
<organism evidence="3 4">
    <name type="scientific">Pectinatus cerevisiiphilus</name>
    <dbReference type="NCBI Taxonomy" id="86956"/>
    <lineage>
        <taxon>Bacteria</taxon>
        <taxon>Bacillati</taxon>
        <taxon>Bacillota</taxon>
        <taxon>Negativicutes</taxon>
        <taxon>Selenomonadales</taxon>
        <taxon>Selenomonadaceae</taxon>
        <taxon>Pectinatus</taxon>
    </lineage>
</organism>
<dbReference type="InterPro" id="IPR038062">
    <property type="entry name" value="ScdA-like_N_sf"/>
</dbReference>
<dbReference type="PANTHER" id="PTHR30006:SF2">
    <property type="entry name" value="ABC TRANSPORTER SUBSTRATE-BINDING PROTEIN"/>
    <property type="match status" value="1"/>
</dbReference>
<dbReference type="GO" id="GO:0015888">
    <property type="term" value="P:thiamine transport"/>
    <property type="evidence" value="ECO:0007669"/>
    <property type="project" value="TreeGrafter"/>
</dbReference>
<dbReference type="OrthoDB" id="179400at2"/>
<dbReference type="InterPro" id="IPR015077">
    <property type="entry name" value="DUF1858"/>
</dbReference>
<protein>
    <submittedName>
        <fullName evidence="3">ABC-type Fe3+ transport system substrate-binding protein</fullName>
    </submittedName>
</protein>
<dbReference type="RefSeq" id="WP_132550496.1">
    <property type="nucleotide sequence ID" value="NZ_SMAA01000013.1"/>
</dbReference>
<keyword evidence="1" id="KW-0732">Signal</keyword>
<proteinExistence type="predicted"/>
<dbReference type="Proteomes" id="UP000295188">
    <property type="component" value="Unassembled WGS sequence"/>
</dbReference>
<comment type="caution">
    <text evidence="3">The sequence shown here is derived from an EMBL/GenBank/DDBJ whole genome shotgun (WGS) entry which is preliminary data.</text>
</comment>
<reference evidence="3 4" key="1">
    <citation type="submission" date="2019-03" db="EMBL/GenBank/DDBJ databases">
        <title>Genomic Encyclopedia of Type Strains, Phase IV (KMG-IV): sequencing the most valuable type-strain genomes for metagenomic binning, comparative biology and taxonomic classification.</title>
        <authorList>
            <person name="Goeker M."/>
        </authorList>
    </citation>
    <scope>NUCLEOTIDE SEQUENCE [LARGE SCALE GENOMIC DNA]</scope>
    <source>
        <strain evidence="3 4">DSM 20467</strain>
    </source>
</reference>
<dbReference type="Pfam" id="PF08984">
    <property type="entry name" value="DUF1858"/>
    <property type="match status" value="1"/>
</dbReference>
<evidence type="ECO:0000256" key="1">
    <source>
        <dbReference type="ARBA" id="ARBA00022729"/>
    </source>
</evidence>
<evidence type="ECO:0000313" key="4">
    <source>
        <dbReference type="Proteomes" id="UP000295188"/>
    </source>
</evidence>
<sequence>MNKYFSLSDKVYDVTERYPELLEWLVANGFANLRNDVMRKTIGRTISLENALRSKQLSPELSEKHMVEVIETNKETADEALEESSAQKVDSQAIKVAGVLPCPIRVQLLEKLDGWLKQEKIDAAYDLHAASMGIEWLRGQIAESTDAGELADIYLSAGFSLFFDKDLMGRYMEAGVFADLTGAERLNQHFDNDEISLRDPLRQYSIIGAVPAIFMVNTELLGDRPLPKSWADLLKPEFANTIALPMQDLDLFNAVLLNVYDKYGESGVDSLGKNLFAGMHPAQMVKAAKQKKAEQTPLITIMPYFFTCMLDAKSPMQAIWPEDGAIISPIFLVTKAASQKKIQPLVDFFFSKELGELFCFNGKFPSTHPQVDNHLLPGQKFMWPGWEYIHTHDIGAVLEGARRIFTDAAGGKL</sequence>
<feature type="domain" description="DUF1858" evidence="2">
    <location>
        <begin position="7"/>
        <end position="60"/>
    </location>
</feature>
<dbReference type="AlphaFoldDB" id="A0A4V2URL8"/>
<dbReference type="GO" id="GO:0030288">
    <property type="term" value="C:outer membrane-bounded periplasmic space"/>
    <property type="evidence" value="ECO:0007669"/>
    <property type="project" value="TreeGrafter"/>
</dbReference>
<evidence type="ECO:0000259" key="2">
    <source>
        <dbReference type="Pfam" id="PF08984"/>
    </source>
</evidence>
<evidence type="ECO:0000313" key="3">
    <source>
        <dbReference type="EMBL" id="TCS77772.1"/>
    </source>
</evidence>
<keyword evidence="4" id="KW-1185">Reference proteome</keyword>
<name>A0A4V2URL8_9FIRM</name>
<dbReference type="GO" id="GO:0030976">
    <property type="term" value="F:thiamine pyrophosphate binding"/>
    <property type="evidence" value="ECO:0007669"/>
    <property type="project" value="TreeGrafter"/>
</dbReference>
<dbReference type="Gene3D" id="3.40.190.10">
    <property type="entry name" value="Periplasmic binding protein-like II"/>
    <property type="match status" value="2"/>
</dbReference>
<dbReference type="SUPFAM" id="SSF140683">
    <property type="entry name" value="SP0561-like"/>
    <property type="match status" value="1"/>
</dbReference>
<dbReference type="SUPFAM" id="SSF53850">
    <property type="entry name" value="Periplasmic binding protein-like II"/>
    <property type="match status" value="1"/>
</dbReference>
<gene>
    <name evidence="3" type="ORF">EDC37_1139</name>
</gene>
<accession>A0A4V2URL8</accession>